<protein>
    <recommendedName>
        <fullName evidence="3">Tat pathway signal sequence domain protein</fullName>
    </recommendedName>
</protein>
<name>A0A448UY83_9MICC</name>
<evidence type="ECO:0000313" key="2">
    <source>
        <dbReference type="Proteomes" id="UP000270988"/>
    </source>
</evidence>
<reference evidence="1 2" key="1">
    <citation type="submission" date="2018-12" db="EMBL/GenBank/DDBJ databases">
        <authorList>
            <consortium name="Pathogen Informatics"/>
        </authorList>
    </citation>
    <scope>NUCLEOTIDE SEQUENCE [LARGE SCALE GENOMIC DNA]</scope>
    <source>
        <strain evidence="1 2">NCTC10918</strain>
    </source>
</reference>
<dbReference type="Gene3D" id="1.20.141.10">
    <property type="entry name" value="Chitosanase, subunit A, domain 1"/>
    <property type="match status" value="1"/>
</dbReference>
<proteinExistence type="predicted"/>
<evidence type="ECO:0008006" key="3">
    <source>
        <dbReference type="Google" id="ProtNLM"/>
    </source>
</evidence>
<dbReference type="AlphaFoldDB" id="A0A448UY83"/>
<dbReference type="Proteomes" id="UP000270988">
    <property type="component" value="Chromosome"/>
</dbReference>
<gene>
    <name evidence="1" type="ORF">NCTC10918_02108</name>
</gene>
<accession>A0A448UY83</accession>
<dbReference type="EMBL" id="LR134521">
    <property type="protein sequence ID" value="VEJ30816.1"/>
    <property type="molecule type" value="Genomic_DNA"/>
</dbReference>
<dbReference type="STRING" id="762948.HMPREF0733_10986"/>
<dbReference type="InterPro" id="IPR006311">
    <property type="entry name" value="TAT_signal"/>
</dbReference>
<dbReference type="SUPFAM" id="SSF53955">
    <property type="entry name" value="Lysozyme-like"/>
    <property type="match status" value="1"/>
</dbReference>
<evidence type="ECO:0000313" key="1">
    <source>
        <dbReference type="EMBL" id="VEJ30816.1"/>
    </source>
</evidence>
<dbReference type="PROSITE" id="PS51318">
    <property type="entry name" value="TAT"/>
    <property type="match status" value="1"/>
</dbReference>
<organism evidence="1 2">
    <name type="scientific">Rothia dentocariosa</name>
    <dbReference type="NCBI Taxonomy" id="2047"/>
    <lineage>
        <taxon>Bacteria</taxon>
        <taxon>Bacillati</taxon>
        <taxon>Actinomycetota</taxon>
        <taxon>Actinomycetes</taxon>
        <taxon>Micrococcales</taxon>
        <taxon>Micrococcaceae</taxon>
        <taxon>Rothia</taxon>
    </lineage>
</organism>
<sequence>MMREKHVGASLRIYIFILKEDKMTNEHSGLSRRKLLRTTAIGVPAASLLAFGSTLVTAPAANAAMAVDGYWGSETTRMYQRLAELAVVDGIVSSQPASQASANPGLTSGWDWVSDDAASGSETIKHLQRMLKVTQDGLMGPQTISALQARYHLPQDGVLSEESPTIKKLQSELIVVTYD</sequence>
<dbReference type="InterPro" id="IPR023346">
    <property type="entry name" value="Lysozyme-like_dom_sf"/>
</dbReference>